<dbReference type="Proteomes" id="UP001642484">
    <property type="component" value="Unassembled WGS sequence"/>
</dbReference>
<keyword evidence="4" id="KW-1185">Reference proteome</keyword>
<evidence type="ECO:0000313" key="3">
    <source>
        <dbReference type="EMBL" id="CAK9041365.1"/>
    </source>
</evidence>
<proteinExistence type="predicted"/>
<dbReference type="EMBL" id="CAXAMN010013636">
    <property type="protein sequence ID" value="CAK9041352.1"/>
    <property type="molecule type" value="Genomic_DNA"/>
</dbReference>
<accession>A0ABP0LQ82</accession>
<feature type="compositionally biased region" description="Basic and acidic residues" evidence="1">
    <location>
        <begin position="21"/>
        <end position="33"/>
    </location>
</feature>
<gene>
    <name evidence="2" type="ORF">CCMP2556_LOCUS22178</name>
    <name evidence="3" type="ORF">CCMP2556_LOCUS22186</name>
</gene>
<sequence>MQEAYKVGTLLRVEDPNSDSESSHIDVEESHTRSLDPFDPDVYLDALFGPLYFKLERIQKDGDSGPRFPDYIGLHLLASQPSLAAVHRLEDSTSGAANLWRCWRSTDEWHLLESLESSELFRGSLSRGV</sequence>
<evidence type="ECO:0000256" key="1">
    <source>
        <dbReference type="SAM" id="MobiDB-lite"/>
    </source>
</evidence>
<name>A0ABP0LQ82_9DINO</name>
<evidence type="ECO:0000313" key="2">
    <source>
        <dbReference type="EMBL" id="CAK9041352.1"/>
    </source>
</evidence>
<reference evidence="2 4" key="1">
    <citation type="submission" date="2024-02" db="EMBL/GenBank/DDBJ databases">
        <authorList>
            <person name="Chen Y."/>
            <person name="Shah S."/>
            <person name="Dougan E. K."/>
            <person name="Thang M."/>
            <person name="Chan C."/>
        </authorList>
    </citation>
    <scope>NUCLEOTIDE SEQUENCE [LARGE SCALE GENOMIC DNA]</scope>
</reference>
<dbReference type="EMBL" id="CAXAMN010013647">
    <property type="protein sequence ID" value="CAK9041365.1"/>
    <property type="molecule type" value="Genomic_DNA"/>
</dbReference>
<protein>
    <recommendedName>
        <fullName evidence="5">Ubiquitinyl hydrolase 1</fullName>
    </recommendedName>
</protein>
<organism evidence="2 4">
    <name type="scientific">Durusdinium trenchii</name>
    <dbReference type="NCBI Taxonomy" id="1381693"/>
    <lineage>
        <taxon>Eukaryota</taxon>
        <taxon>Sar</taxon>
        <taxon>Alveolata</taxon>
        <taxon>Dinophyceae</taxon>
        <taxon>Suessiales</taxon>
        <taxon>Symbiodiniaceae</taxon>
        <taxon>Durusdinium</taxon>
    </lineage>
</organism>
<evidence type="ECO:0008006" key="5">
    <source>
        <dbReference type="Google" id="ProtNLM"/>
    </source>
</evidence>
<comment type="caution">
    <text evidence="2">The sequence shown here is derived from an EMBL/GenBank/DDBJ whole genome shotgun (WGS) entry which is preliminary data.</text>
</comment>
<feature type="region of interest" description="Disordered" evidence="1">
    <location>
        <begin position="13"/>
        <end position="33"/>
    </location>
</feature>
<evidence type="ECO:0000313" key="4">
    <source>
        <dbReference type="Proteomes" id="UP001642484"/>
    </source>
</evidence>